<organism evidence="2 3">
    <name type="scientific">Pythium oligandrum</name>
    <name type="common">Mycoparasitic fungus</name>
    <dbReference type="NCBI Taxonomy" id="41045"/>
    <lineage>
        <taxon>Eukaryota</taxon>
        <taxon>Sar</taxon>
        <taxon>Stramenopiles</taxon>
        <taxon>Oomycota</taxon>
        <taxon>Peronosporomycetes</taxon>
        <taxon>Pythiales</taxon>
        <taxon>Pythiaceae</taxon>
        <taxon>Pythium</taxon>
    </lineage>
</organism>
<keyword evidence="3" id="KW-1185">Reference proteome</keyword>
<gene>
    <name evidence="2" type="ORF">Poli38472_013029</name>
</gene>
<name>A0A8K1CLC1_PYTOL</name>
<dbReference type="InterPro" id="IPR002782">
    <property type="entry name" value="Mut7-C_RNAse_dom"/>
</dbReference>
<reference evidence="2" key="1">
    <citation type="submission" date="2019-03" db="EMBL/GenBank/DDBJ databases">
        <title>Long read genome sequence of the mycoparasitic Pythium oligandrum ATCC 38472 isolated from sugarbeet rhizosphere.</title>
        <authorList>
            <person name="Gaulin E."/>
        </authorList>
    </citation>
    <scope>NUCLEOTIDE SEQUENCE</scope>
    <source>
        <strain evidence="2">ATCC 38472_TT</strain>
    </source>
</reference>
<comment type="caution">
    <text evidence="2">The sequence shown here is derived from an EMBL/GenBank/DDBJ whole genome shotgun (WGS) entry which is preliminary data.</text>
</comment>
<dbReference type="EMBL" id="SPLM01000040">
    <property type="protein sequence ID" value="TMW64407.1"/>
    <property type="molecule type" value="Genomic_DNA"/>
</dbReference>
<evidence type="ECO:0000313" key="3">
    <source>
        <dbReference type="Proteomes" id="UP000794436"/>
    </source>
</evidence>
<protein>
    <recommendedName>
        <fullName evidence="1">Mut7-C RNAse domain-containing protein</fullName>
    </recommendedName>
</protein>
<dbReference type="Proteomes" id="UP000794436">
    <property type="component" value="Unassembled WGS sequence"/>
</dbReference>
<evidence type="ECO:0000313" key="2">
    <source>
        <dbReference type="EMBL" id="TMW64407.1"/>
    </source>
</evidence>
<dbReference type="Pfam" id="PF01927">
    <property type="entry name" value="Mut7-C"/>
    <property type="match status" value="1"/>
</dbReference>
<feature type="domain" description="Mut7-C RNAse" evidence="1">
    <location>
        <begin position="239"/>
        <end position="296"/>
    </location>
</feature>
<sequence length="327" mass="37838">MALLRAFVRLHFEYEGQFWVFIVDIVLALSVELRQDQETRADAELTVSQTDRSRTDPKLLVEILELFHVNGITPTQVYALADHLRASKSHAALIKLCQTFLHAVEWDFHAMIRSLVQSKDWGSAELVAKTFDTSNDRDLAKLLVQEAINHQEFKRAHRIVYNFQLQADFPDIELLYSRDTLMKLIEKQRWSLALTFVGSDTTLQTLLLTHVVAAGELQYATYLAKERLGWTAFGPEQVYLTRCTECEFKGFEVVDIEYVRQQTDDVVQPIVLTAITDFWKCPLCLKIYWEGPNTARRMKTCCKCSKRQCQPPAVITPYEEKSPRLHY</sequence>
<evidence type="ECO:0000259" key="1">
    <source>
        <dbReference type="Pfam" id="PF01927"/>
    </source>
</evidence>
<proteinExistence type="predicted"/>
<dbReference type="AlphaFoldDB" id="A0A8K1CLC1"/>
<dbReference type="OrthoDB" id="10261556at2759"/>
<accession>A0A8K1CLC1</accession>